<dbReference type="Proteomes" id="UP000078343">
    <property type="component" value="Unassembled WGS sequence"/>
</dbReference>
<dbReference type="GeneID" id="30007151"/>
<evidence type="ECO:0000313" key="3">
    <source>
        <dbReference type="Proteomes" id="UP000078343"/>
    </source>
</evidence>
<dbReference type="RefSeq" id="XP_018697121.1">
    <property type="nucleotide sequence ID" value="XM_018834497.1"/>
</dbReference>
<dbReference type="EMBL" id="LVYI01000002">
    <property type="protein sequence ID" value="OAP63754.1"/>
    <property type="molecule type" value="Genomic_DNA"/>
</dbReference>
<feature type="transmembrane region" description="Helical" evidence="1">
    <location>
        <begin position="19"/>
        <end position="38"/>
    </location>
</feature>
<reference evidence="2 3" key="1">
    <citation type="submission" date="2016-04" db="EMBL/GenBank/DDBJ databases">
        <title>Draft genome of Fonsecaea erecta CBS 125763.</title>
        <authorList>
            <person name="Weiss V.A."/>
            <person name="Vicente V.A."/>
            <person name="Raittz R.T."/>
            <person name="Moreno L.F."/>
            <person name="De Souza E.M."/>
            <person name="Pedrosa F.O."/>
            <person name="Steffens M.B."/>
            <person name="Faoro H."/>
            <person name="Tadra-Sfeir M.Z."/>
            <person name="Najafzadeh M.J."/>
            <person name="Felipe M.S."/>
            <person name="Teixeira M."/>
            <person name="Sun J."/>
            <person name="Xi L."/>
            <person name="Gomes R."/>
            <person name="De Azevedo C.M."/>
            <person name="Salgado C.G."/>
            <person name="Da Silva M.B."/>
            <person name="Nascimento M.F."/>
            <person name="Queiroz-Telles F."/>
            <person name="Attili D.S."/>
            <person name="Gorbushina A."/>
        </authorList>
    </citation>
    <scope>NUCLEOTIDE SEQUENCE [LARGE SCALE GENOMIC DNA]</scope>
    <source>
        <strain evidence="2 3">CBS 125763</strain>
    </source>
</reference>
<protein>
    <submittedName>
        <fullName evidence="2">Uncharacterized protein</fullName>
    </submittedName>
</protein>
<dbReference type="AlphaFoldDB" id="A0A178ZVD6"/>
<evidence type="ECO:0000256" key="1">
    <source>
        <dbReference type="SAM" id="Phobius"/>
    </source>
</evidence>
<keyword evidence="1" id="KW-1133">Transmembrane helix</keyword>
<organism evidence="2 3">
    <name type="scientific">Fonsecaea erecta</name>
    <dbReference type="NCBI Taxonomy" id="1367422"/>
    <lineage>
        <taxon>Eukaryota</taxon>
        <taxon>Fungi</taxon>
        <taxon>Dikarya</taxon>
        <taxon>Ascomycota</taxon>
        <taxon>Pezizomycotina</taxon>
        <taxon>Eurotiomycetes</taxon>
        <taxon>Chaetothyriomycetidae</taxon>
        <taxon>Chaetothyriales</taxon>
        <taxon>Herpotrichiellaceae</taxon>
        <taxon>Fonsecaea</taxon>
    </lineage>
</organism>
<name>A0A178ZVD6_9EURO</name>
<gene>
    <name evidence="2" type="ORF">AYL99_02981</name>
</gene>
<keyword evidence="3" id="KW-1185">Reference proteome</keyword>
<evidence type="ECO:0000313" key="2">
    <source>
        <dbReference type="EMBL" id="OAP63754.1"/>
    </source>
</evidence>
<proteinExistence type="predicted"/>
<sequence length="167" mass="19389">MSFATYFCSLVDVESPFRWIIMCQFFGGLGQCTSYFFIGRLGRRTMLLITRDQYLRDFHAASRYRVHLSCMRDSKAAKNMNEEMFDKGTAPRDFSTYVYDNVINAREQAEEVVYGKKVPERVEVIHVKTHVKTVDSVRARPSYRELRLNHGLRGAALKTPTSEEWGL</sequence>
<keyword evidence="1" id="KW-0812">Transmembrane</keyword>
<comment type="caution">
    <text evidence="2">The sequence shown here is derived from an EMBL/GenBank/DDBJ whole genome shotgun (WGS) entry which is preliminary data.</text>
</comment>
<keyword evidence="1" id="KW-0472">Membrane</keyword>
<accession>A0A178ZVD6</accession>